<evidence type="ECO:0000259" key="3">
    <source>
        <dbReference type="Pfam" id="PF24714"/>
    </source>
</evidence>
<dbReference type="GO" id="GO:0005874">
    <property type="term" value="C:microtubule"/>
    <property type="evidence" value="ECO:0007669"/>
    <property type="project" value="InterPro"/>
</dbReference>
<feature type="compositionally biased region" description="Polar residues" evidence="1">
    <location>
        <begin position="347"/>
        <end position="357"/>
    </location>
</feature>
<organism evidence="4 5">
    <name type="scientific">Manihot esculenta</name>
    <name type="common">Cassava</name>
    <name type="synonym">Jatropha manihot</name>
    <dbReference type="NCBI Taxonomy" id="3983"/>
    <lineage>
        <taxon>Eukaryota</taxon>
        <taxon>Viridiplantae</taxon>
        <taxon>Streptophyta</taxon>
        <taxon>Embryophyta</taxon>
        <taxon>Tracheophyta</taxon>
        <taxon>Spermatophyta</taxon>
        <taxon>Magnoliopsida</taxon>
        <taxon>eudicotyledons</taxon>
        <taxon>Gunneridae</taxon>
        <taxon>Pentapetalae</taxon>
        <taxon>rosids</taxon>
        <taxon>fabids</taxon>
        <taxon>Malpighiales</taxon>
        <taxon>Euphorbiaceae</taxon>
        <taxon>Crotonoideae</taxon>
        <taxon>Manihoteae</taxon>
        <taxon>Manihot</taxon>
    </lineage>
</organism>
<evidence type="ECO:0000256" key="1">
    <source>
        <dbReference type="SAM" id="MobiDB-lite"/>
    </source>
</evidence>
<feature type="region of interest" description="Disordered" evidence="1">
    <location>
        <begin position="1"/>
        <end position="23"/>
    </location>
</feature>
<evidence type="ECO:0000313" key="5">
    <source>
        <dbReference type="Proteomes" id="UP000091857"/>
    </source>
</evidence>
<dbReference type="InterPro" id="IPR057599">
    <property type="entry name" value="TORTIFOLIA1/TORL1-2_C"/>
</dbReference>
<comment type="caution">
    <text evidence="4">The sequence shown here is derived from an EMBL/GenBank/DDBJ whole genome shotgun (WGS) entry which is preliminary data.</text>
</comment>
<dbReference type="InterPro" id="IPR011989">
    <property type="entry name" value="ARM-like"/>
</dbReference>
<dbReference type="Gramene" id="Manes.03G126600.2.v8.1">
    <property type="protein sequence ID" value="Manes.03G126600.2.v8.1.CDS"/>
    <property type="gene ID" value="Manes.03G126600.v8.1"/>
</dbReference>
<feature type="compositionally biased region" description="Basic and acidic residues" evidence="1">
    <location>
        <begin position="674"/>
        <end position="683"/>
    </location>
</feature>
<evidence type="ECO:0008006" key="6">
    <source>
        <dbReference type="Google" id="ProtNLM"/>
    </source>
</evidence>
<dbReference type="InterPro" id="IPR033337">
    <property type="entry name" value="TORTIFOLIA1/SINE1-2"/>
</dbReference>
<proteinExistence type="predicted"/>
<dbReference type="Pfam" id="PF24714">
    <property type="entry name" value="TOR1L1_N"/>
    <property type="match status" value="1"/>
</dbReference>
<dbReference type="AlphaFoldDB" id="A0A2C9W6W0"/>
<feature type="compositionally biased region" description="Polar residues" evidence="1">
    <location>
        <begin position="443"/>
        <end position="458"/>
    </location>
</feature>
<reference evidence="5" key="1">
    <citation type="journal article" date="2016" name="Nat. Biotechnol.">
        <title>Sequencing wild and cultivated cassava and related species reveals extensive interspecific hybridization and genetic diversity.</title>
        <authorList>
            <person name="Bredeson J.V."/>
            <person name="Lyons J.B."/>
            <person name="Prochnik S.E."/>
            <person name="Wu G.A."/>
            <person name="Ha C.M."/>
            <person name="Edsinger-Gonzales E."/>
            <person name="Grimwood J."/>
            <person name="Schmutz J."/>
            <person name="Rabbi I.Y."/>
            <person name="Egesi C."/>
            <person name="Nauluvula P."/>
            <person name="Lebot V."/>
            <person name="Ndunguru J."/>
            <person name="Mkamilo G."/>
            <person name="Bart R.S."/>
            <person name="Setter T.L."/>
            <person name="Gleadow R.M."/>
            <person name="Kulakow P."/>
            <person name="Ferguson M.E."/>
            <person name="Rounsley S."/>
            <person name="Rokhsar D.S."/>
        </authorList>
    </citation>
    <scope>NUCLEOTIDE SEQUENCE [LARGE SCALE GENOMIC DNA]</scope>
    <source>
        <strain evidence="5">cv. AM560-2</strain>
    </source>
</reference>
<feature type="compositionally biased region" description="Basic and acidic residues" evidence="1">
    <location>
        <begin position="324"/>
        <end position="346"/>
    </location>
</feature>
<feature type="compositionally biased region" description="Basic and acidic residues" evidence="1">
    <location>
        <begin position="468"/>
        <end position="495"/>
    </location>
</feature>
<dbReference type="InterPro" id="IPR016024">
    <property type="entry name" value="ARM-type_fold"/>
</dbReference>
<feature type="domain" description="TORTIFOLIA1/TORL1-2 C-terminal" evidence="2">
    <location>
        <begin position="759"/>
        <end position="891"/>
    </location>
</feature>
<protein>
    <recommendedName>
        <fullName evidence="6">TOG domain-containing protein</fullName>
    </recommendedName>
</protein>
<evidence type="ECO:0000313" key="4">
    <source>
        <dbReference type="EMBL" id="OAY55082.1"/>
    </source>
</evidence>
<dbReference type="Gene3D" id="1.25.10.10">
    <property type="entry name" value="Leucine-rich Repeat Variant"/>
    <property type="match status" value="2"/>
</dbReference>
<feature type="compositionally biased region" description="Low complexity" evidence="1">
    <location>
        <begin position="363"/>
        <end position="374"/>
    </location>
</feature>
<dbReference type="InterPro" id="IPR057600">
    <property type="entry name" value="TORTIFOLIA1/SINE1-2_N"/>
</dbReference>
<dbReference type="PANTHER" id="PTHR31355">
    <property type="entry name" value="MICROTUBULE-ASSOCIATED PROTEIN TORTIFOLIA1"/>
    <property type="match status" value="1"/>
</dbReference>
<sequence length="901" mass="98851">MSTHTPKSPKPAGQTNHFSIPSSSVSPSLSSHFADVALKQQILLSLSKLADRDTHQLALQDLQSITQSLSPNAVPLLLSSLYSFSSDPMIKAIVKRDCLHLLSLCCQIRYDLKLPRLNKIIAHIVKVLKDSDPSVRNACSDVVGVLSGLYLKGGVGEGRIELFVRPFFEAMWKQNKRVQLGATMCLAKTVKCAMAENLPVSVFQQLCPRVCKLLKRQNFHAKSVMLGVVEHLLQVGAIAPQGLEPLLQSIHDCLASTDWATRKAAADALSAIALHSSSLIADEAANSTLTLLEASRFDKIKPVRDSMTEALQLWKKIAGKAEDSVLDDQKTSSRDGHHPEQAELSDKNPNPSGQKTESLARDSSSGSSPTMDSVSKSKAGSIPEKAVVILKKKAPALTDKDLNPEFFQKLERGSGDLPVEVVVPRRCINSSNLKNEEEPVPNDSESMGRSNRMGNSHSNDAHGSFNYKNRDIERGIAGKDSRTRAFDDDRLDVNNRESSGSRAGFSKSDGQSEGTFMSSKGNWLAIQRQLLQLERQQAHLMNMLQDFMGGSHDSMVTLENRVRGLERIVEDMARDLSISSGRRGGNFPIGFEGSSNRPLGKYNGFSDYSSAKYNVRVPFGERYTQSDVTASGMRGRGSHWRSDISDVWDFPTYGASKNGRHSRRAPSSGSLDVRSPKSEHESDQVGSRRAWDKGTGPVRLGEGPSARSVWQASKDEATLEAIRVAGEDNGLSRTARVAIPELTAEALEDDNVGQERDPIWTSWSNAMDALKMGDVDTAYAEVVSTGDDFLLVKLMDRSGPVVDQLSNETAYEVLHAVAQFLLEQNLFDICLSWIQQLVEILLENGHDTLGIPMELKKELLLNLHEASTEIDPPEDWEGAAPDQLLMQLASALGIELQQFDK</sequence>
<feature type="region of interest" description="Disordered" evidence="1">
    <location>
        <begin position="324"/>
        <end position="381"/>
    </location>
</feature>
<evidence type="ECO:0000259" key="2">
    <source>
        <dbReference type="Pfam" id="PF24713"/>
    </source>
</evidence>
<name>A0A2C9W6W0_MANES</name>
<feature type="region of interest" description="Disordered" evidence="1">
    <location>
        <begin position="655"/>
        <end position="710"/>
    </location>
</feature>
<dbReference type="Proteomes" id="UP000091857">
    <property type="component" value="Chromosome 3"/>
</dbReference>
<gene>
    <name evidence="4" type="ORF">MANES_03G126600v8</name>
</gene>
<dbReference type="SUPFAM" id="SSF48371">
    <property type="entry name" value="ARM repeat"/>
    <property type="match status" value="1"/>
</dbReference>
<dbReference type="Pfam" id="PF24713">
    <property type="entry name" value="TOR1L1_C"/>
    <property type="match status" value="1"/>
</dbReference>
<dbReference type="GO" id="GO:0008017">
    <property type="term" value="F:microtubule binding"/>
    <property type="evidence" value="ECO:0007669"/>
    <property type="project" value="InterPro"/>
</dbReference>
<dbReference type="EMBL" id="CM004389">
    <property type="protein sequence ID" value="OAY55082.1"/>
    <property type="molecule type" value="Genomic_DNA"/>
</dbReference>
<feature type="domain" description="TORTIFOLIA1/SINE1-2 N-terminal" evidence="3">
    <location>
        <begin position="37"/>
        <end position="316"/>
    </location>
</feature>
<accession>A0A2C9W6W0</accession>
<feature type="region of interest" description="Disordered" evidence="1">
    <location>
        <begin position="432"/>
        <end position="516"/>
    </location>
</feature>
<dbReference type="PANTHER" id="PTHR31355:SF7">
    <property type="entry name" value="MICROTUBULE-ASSOCIATED PROTEIN TORTIFOLIA1"/>
    <property type="match status" value="1"/>
</dbReference>
<keyword evidence="5" id="KW-1185">Reference proteome</keyword>